<evidence type="ECO:0000313" key="2">
    <source>
        <dbReference type="Proteomes" id="UP000053881"/>
    </source>
</evidence>
<dbReference type="SUPFAM" id="SSF101697">
    <property type="entry name" value="Hypothetical protein YfhH"/>
    <property type="match status" value="1"/>
</dbReference>
<proteinExistence type="predicted"/>
<organism evidence="1 2">
    <name type="scientific">Lederbergia galactosidilytica</name>
    <dbReference type="NCBI Taxonomy" id="217031"/>
    <lineage>
        <taxon>Bacteria</taxon>
        <taxon>Bacillati</taxon>
        <taxon>Bacillota</taxon>
        <taxon>Bacilli</taxon>
        <taxon>Bacillales</taxon>
        <taxon>Bacillaceae</taxon>
        <taxon>Lederbergia</taxon>
    </lineage>
</organism>
<accession>A0A0Q9XU95</accession>
<gene>
    <name evidence="1" type="ORF">ACA29_13945</name>
</gene>
<reference evidence="1 2" key="1">
    <citation type="submission" date="2015-06" db="EMBL/GenBank/DDBJ databases">
        <title>Genome sequencing project of Bacillus galactosidilyticus PL133.</title>
        <authorList>
            <person name="Gaiero J."/>
            <person name="Nicol R."/>
            <person name="Habash M."/>
        </authorList>
    </citation>
    <scope>NUCLEOTIDE SEQUENCE [LARGE SCALE GENOMIC DNA]</scope>
    <source>
        <strain evidence="1 2">PL133</strain>
    </source>
</reference>
<dbReference type="Proteomes" id="UP000053881">
    <property type="component" value="Unassembled WGS sequence"/>
</dbReference>
<dbReference type="Gene3D" id="1.10.287.880">
    <property type="entry name" value="Hypothetical protein YfhH domain"/>
    <property type="match status" value="1"/>
</dbReference>
<dbReference type="InterPro" id="IPR036289">
    <property type="entry name" value="YfhH"/>
</dbReference>
<dbReference type="EMBL" id="LGPB01000109">
    <property type="protein sequence ID" value="KRG11846.1"/>
    <property type="molecule type" value="Genomic_DNA"/>
</dbReference>
<protein>
    <recommendedName>
        <fullName evidence="3">DUF1811 family protein</fullName>
    </recommendedName>
</protein>
<name>A0A0Q9XU95_9BACI</name>
<dbReference type="RefSeq" id="WP_057981609.1">
    <property type="nucleotide sequence ID" value="NZ_JAGGKH010000008.1"/>
</dbReference>
<dbReference type="Pfam" id="PF08838">
    <property type="entry name" value="DUF1811"/>
    <property type="match status" value="1"/>
</dbReference>
<dbReference type="Gene3D" id="2.30.30.340">
    <property type="entry name" value="Hypothetical protein YfhH like domains"/>
    <property type="match status" value="1"/>
</dbReference>
<evidence type="ECO:0008006" key="3">
    <source>
        <dbReference type="Google" id="ProtNLM"/>
    </source>
</evidence>
<comment type="caution">
    <text evidence="1">The sequence shown here is derived from an EMBL/GenBank/DDBJ whole genome shotgun (WGS) entry which is preliminary data.</text>
</comment>
<dbReference type="AlphaFoldDB" id="A0A0Q9XU95"/>
<dbReference type="InterPro" id="IPR014938">
    <property type="entry name" value="YfhH-like"/>
</dbReference>
<sequence length="113" mass="13354">MAHPYKTYSHQQLQEEVEILKEKLKQAQLEDRTNHILVYTRKIELVQSFMLNPDDFQPGDIFEIIQEPDYLFEIIEISGVTAWGYKIYKGDGKKDHEQRGKLLAQLRQTTECI</sequence>
<dbReference type="PATRIC" id="fig|217031.4.peg.4689"/>
<evidence type="ECO:0000313" key="1">
    <source>
        <dbReference type="EMBL" id="KRG11846.1"/>
    </source>
</evidence>